<keyword evidence="3" id="KW-0732">Signal</keyword>
<accession>A0A6A4ZUG3</accession>
<dbReference type="InterPro" id="IPR003609">
    <property type="entry name" value="Pan_app"/>
</dbReference>
<dbReference type="SUPFAM" id="SSF57414">
    <property type="entry name" value="Hairpin loop containing domain-like"/>
    <property type="match status" value="3"/>
</dbReference>
<feature type="domain" description="Apple" evidence="4">
    <location>
        <begin position="164"/>
        <end position="222"/>
    </location>
</feature>
<dbReference type="SMART" id="SM00223">
    <property type="entry name" value="APPLE"/>
    <property type="match status" value="3"/>
</dbReference>
<feature type="domain" description="Apple" evidence="4">
    <location>
        <begin position="21"/>
        <end position="93"/>
    </location>
</feature>
<dbReference type="GO" id="GO:0006508">
    <property type="term" value="P:proteolysis"/>
    <property type="evidence" value="ECO:0007669"/>
    <property type="project" value="InterPro"/>
</dbReference>
<dbReference type="PANTHER" id="PTHR33946">
    <property type="match status" value="1"/>
</dbReference>
<reference evidence="5" key="1">
    <citation type="submission" date="2019-06" db="EMBL/GenBank/DDBJ databases">
        <title>Genomics analysis of Aphanomyces spp. identifies a new class of oomycete effector associated with host adaptation.</title>
        <authorList>
            <person name="Gaulin E."/>
        </authorList>
    </citation>
    <scope>NUCLEOTIDE SEQUENCE</scope>
    <source>
        <strain evidence="5">CBS 578.67</strain>
    </source>
</reference>
<organism evidence="5">
    <name type="scientific">Aphanomyces stellatus</name>
    <dbReference type="NCBI Taxonomy" id="120398"/>
    <lineage>
        <taxon>Eukaryota</taxon>
        <taxon>Sar</taxon>
        <taxon>Stramenopiles</taxon>
        <taxon>Oomycota</taxon>
        <taxon>Saprolegniomycetes</taxon>
        <taxon>Saprolegniales</taxon>
        <taxon>Verrucalvaceae</taxon>
        <taxon>Aphanomyces</taxon>
    </lineage>
</organism>
<dbReference type="InterPro" id="IPR000177">
    <property type="entry name" value="Apple"/>
</dbReference>
<dbReference type="PROSITE" id="PS50948">
    <property type="entry name" value="PAN"/>
    <property type="match status" value="2"/>
</dbReference>
<dbReference type="Gene3D" id="3.50.4.10">
    <property type="entry name" value="Hepatocyte Growth Factor"/>
    <property type="match status" value="3"/>
</dbReference>
<gene>
    <name evidence="5" type="ORF">As57867_001146</name>
</gene>
<dbReference type="GO" id="GO:0005576">
    <property type="term" value="C:extracellular region"/>
    <property type="evidence" value="ECO:0007669"/>
    <property type="project" value="InterPro"/>
</dbReference>
<protein>
    <recommendedName>
        <fullName evidence="4">Apple domain-containing protein</fullName>
    </recommendedName>
</protein>
<dbReference type="CDD" id="cd01100">
    <property type="entry name" value="APPLE_Factor_XI_like"/>
    <property type="match status" value="1"/>
</dbReference>
<sequence length="222" mass="22233">MKLVSTGLSILALAGHALAGCSAITANTDFVDNDIASVPATSAADCCAPCQANPDCTVFSYANGVCYLKSGSPARVAKNGVSTGSKAIATGSCSAITPDTDYQDNDLASVTAASAAACCAPCQNTATCTTFAFSDGVCYLKFGSPKRIPKAGVSTGAIDAGRTCGAITDGTDYKGNDLTSVAGKTAADCCAPCQANDQCTVFAFANGACYLKYGSPQRISMP</sequence>
<dbReference type="EMBL" id="VJMH01000081">
    <property type="protein sequence ID" value="KAF0719261.1"/>
    <property type="molecule type" value="Genomic_DNA"/>
</dbReference>
<keyword evidence="1" id="KW-0677">Repeat</keyword>
<dbReference type="Pfam" id="PF14295">
    <property type="entry name" value="PAN_4"/>
    <property type="match status" value="2"/>
</dbReference>
<evidence type="ECO:0000256" key="2">
    <source>
        <dbReference type="ARBA" id="ARBA00023157"/>
    </source>
</evidence>
<dbReference type="PANTHER" id="PTHR33946:SF4">
    <property type="entry name" value="COAGULATION FACTOR XI"/>
    <property type="match status" value="1"/>
</dbReference>
<evidence type="ECO:0000256" key="3">
    <source>
        <dbReference type="SAM" id="SignalP"/>
    </source>
</evidence>
<feature type="non-terminal residue" evidence="5">
    <location>
        <position position="222"/>
    </location>
</feature>
<dbReference type="OrthoDB" id="77539at2759"/>
<dbReference type="Pfam" id="PF00024">
    <property type="entry name" value="PAN_1"/>
    <property type="match status" value="1"/>
</dbReference>
<comment type="caution">
    <text evidence="5">The sequence shown here is derived from an EMBL/GenBank/DDBJ whole genome shotgun (WGS) entry which is preliminary data.</text>
</comment>
<proteinExistence type="predicted"/>
<evidence type="ECO:0000256" key="1">
    <source>
        <dbReference type="ARBA" id="ARBA00022737"/>
    </source>
</evidence>
<evidence type="ECO:0000259" key="4">
    <source>
        <dbReference type="PROSITE" id="PS50948"/>
    </source>
</evidence>
<keyword evidence="2" id="KW-1015">Disulfide bond</keyword>
<evidence type="ECO:0000313" key="5">
    <source>
        <dbReference type="EMBL" id="KAF0719261.1"/>
    </source>
</evidence>
<name>A0A6A4ZUG3_9STRA</name>
<dbReference type="PROSITE" id="PS51257">
    <property type="entry name" value="PROKAR_LIPOPROTEIN"/>
    <property type="match status" value="1"/>
</dbReference>
<feature type="chain" id="PRO_5025452351" description="Apple domain-containing protein" evidence="3">
    <location>
        <begin position="20"/>
        <end position="222"/>
    </location>
</feature>
<feature type="signal peptide" evidence="3">
    <location>
        <begin position="1"/>
        <end position="19"/>
    </location>
</feature>
<dbReference type="AlphaFoldDB" id="A0A6A4ZUG3"/>